<dbReference type="GO" id="GO:0008013">
    <property type="term" value="F:beta-catenin binding"/>
    <property type="evidence" value="ECO:0007669"/>
    <property type="project" value="TreeGrafter"/>
</dbReference>
<dbReference type="NCBIfam" id="TIGR01965">
    <property type="entry name" value="VCBS_repeat"/>
    <property type="match status" value="1"/>
</dbReference>
<dbReference type="Pfam" id="PF17803">
    <property type="entry name" value="Cadherin_4"/>
    <property type="match status" value="1"/>
</dbReference>
<evidence type="ECO:0000313" key="7">
    <source>
        <dbReference type="EMBL" id="EMI18985.1"/>
    </source>
</evidence>
<reference evidence="7 8" key="1">
    <citation type="journal article" date="2013" name="Mar. Genomics">
        <title>Expression of sulfatases in Rhodopirellula baltica and the diversity of sulfatases in the genus Rhodopirellula.</title>
        <authorList>
            <person name="Wegner C.E."/>
            <person name="Richter-Heitmann T."/>
            <person name="Klindworth A."/>
            <person name="Klockow C."/>
            <person name="Richter M."/>
            <person name="Achstetter T."/>
            <person name="Glockner F.O."/>
            <person name="Harder J."/>
        </authorList>
    </citation>
    <scope>NUCLEOTIDE SEQUENCE [LARGE SCALE GENOMIC DNA]</scope>
    <source>
        <strain evidence="7 8">SM1</strain>
    </source>
</reference>
<dbReference type="GO" id="GO:0007156">
    <property type="term" value="P:homophilic cell adhesion via plasma membrane adhesion molecules"/>
    <property type="evidence" value="ECO:0007669"/>
    <property type="project" value="InterPro"/>
</dbReference>
<name>M5RI62_9BACT</name>
<comment type="caution">
    <text evidence="7">The sequence shown here is derived from an EMBL/GenBank/DDBJ whole genome shotgun (WGS) entry which is preliminary data.</text>
</comment>
<dbReference type="OrthoDB" id="291802at2"/>
<dbReference type="EMBL" id="ANOG01000589">
    <property type="protein sequence ID" value="EMI18985.1"/>
    <property type="molecule type" value="Genomic_DNA"/>
</dbReference>
<feature type="compositionally biased region" description="Gly residues" evidence="5">
    <location>
        <begin position="467"/>
        <end position="477"/>
    </location>
</feature>
<dbReference type="AlphaFoldDB" id="M5RI62"/>
<feature type="compositionally biased region" description="Polar residues" evidence="5">
    <location>
        <begin position="488"/>
        <end position="498"/>
    </location>
</feature>
<evidence type="ECO:0000256" key="4">
    <source>
        <dbReference type="ARBA" id="ARBA00023136"/>
    </source>
</evidence>
<evidence type="ECO:0000259" key="6">
    <source>
        <dbReference type="PROSITE" id="PS50268"/>
    </source>
</evidence>
<dbReference type="PATRIC" id="fig|1265738.3.peg.4097"/>
<dbReference type="SMART" id="SM00112">
    <property type="entry name" value="CA"/>
    <property type="match status" value="2"/>
</dbReference>
<feature type="compositionally biased region" description="Polar residues" evidence="5">
    <location>
        <begin position="505"/>
        <end position="529"/>
    </location>
</feature>
<evidence type="ECO:0000313" key="8">
    <source>
        <dbReference type="Proteomes" id="UP000011991"/>
    </source>
</evidence>
<evidence type="ECO:0000256" key="5">
    <source>
        <dbReference type="SAM" id="MobiDB-lite"/>
    </source>
</evidence>
<accession>M5RI62</accession>
<dbReference type="InterPro" id="IPR002126">
    <property type="entry name" value="Cadherin-like_dom"/>
</dbReference>
<keyword evidence="3" id="KW-0106">Calcium</keyword>
<gene>
    <name evidence="7" type="ORF">RMSM_04092</name>
</gene>
<dbReference type="Pfam" id="PF17963">
    <property type="entry name" value="Big_9"/>
    <property type="match status" value="1"/>
</dbReference>
<dbReference type="PRINTS" id="PR00205">
    <property type="entry name" value="CADHERIN"/>
</dbReference>
<keyword evidence="8" id="KW-1185">Reference proteome</keyword>
<feature type="domain" description="Cadherin" evidence="6">
    <location>
        <begin position="238"/>
        <end position="331"/>
    </location>
</feature>
<dbReference type="InterPro" id="IPR015919">
    <property type="entry name" value="Cadherin-like_sf"/>
</dbReference>
<dbReference type="Proteomes" id="UP000011991">
    <property type="component" value="Unassembled WGS sequence"/>
</dbReference>
<evidence type="ECO:0000256" key="3">
    <source>
        <dbReference type="ARBA" id="ARBA00022837"/>
    </source>
</evidence>
<dbReference type="RefSeq" id="WP_008699701.1">
    <property type="nucleotide sequence ID" value="NZ_ANOG01000589.1"/>
</dbReference>
<dbReference type="PROSITE" id="PS50268">
    <property type="entry name" value="CADHERIN_2"/>
    <property type="match status" value="2"/>
</dbReference>
<organism evidence="7 8">
    <name type="scientific">Rhodopirellula maiorica SM1</name>
    <dbReference type="NCBI Taxonomy" id="1265738"/>
    <lineage>
        <taxon>Bacteria</taxon>
        <taxon>Pseudomonadati</taxon>
        <taxon>Planctomycetota</taxon>
        <taxon>Planctomycetia</taxon>
        <taxon>Pirellulales</taxon>
        <taxon>Pirellulaceae</taxon>
        <taxon>Novipirellula</taxon>
    </lineage>
</organism>
<dbReference type="CDD" id="cd11304">
    <property type="entry name" value="Cadherin_repeat"/>
    <property type="match status" value="1"/>
</dbReference>
<sequence length="659" mass="66368">MRPQSKQRVANGTAGVDPTGNVLTNDTDPDAVGNGETKTVSGVVAGTAASASGAVGTNVSGSYGAITINSDGSYSYAVDNSNAAVEALRTASDTLTDVFTYTMVDASGATSTQQITITIQGQNDAPHDMTATGMTIDEGTANGQVVGTVTTDDRDNADSVLYSLTDTANGRFTIDASGNIRVADSSQLDYEAATQHDITVRVQDAAGDTYDETFTVYLNDVNEFNVAAATDADGNPNQVNENAAFGTTVGITALAVDPDGTSNNVTYSLSDSAGGRFAIDSASGIVTVSGAIDYETATSHTITVRADSSDGSSSFANFSIAVIDVNEAPVATGDNYSMNAGETLTIAAPGVLVNDVDVDGDSIQMVLVSGPSHGVLSTSANGSIVYTPSGAYFGSDTFTYLASDGSLNSNVVTVTITVIAGGGGGSGSGSGGSGGSGDGGSGDSGTGDTSGDSGGSGDTSDSDSGDGVSGDGDGGSTTTGAVPLVPTTADTPNQNEDTSSEKGQSKQPAASVSRDSSIQIGDSNQDESNQGFQGQGFSWGGSSHIHMKRGNVQMSQMLDQLLVVDLVQAIQWTEWNNQGSVAAEDSTFFGAGEIGGLGVGAGLASVGYVLWALRGGVLLTTIFGSMPAWRMIDPSALLSVYREGDGVRKSKADVTTFLD</sequence>
<dbReference type="GO" id="GO:0045296">
    <property type="term" value="F:cadherin binding"/>
    <property type="evidence" value="ECO:0007669"/>
    <property type="project" value="TreeGrafter"/>
</dbReference>
<protein>
    <submittedName>
        <fullName evidence="7">Cadherin domain protein</fullName>
    </submittedName>
</protein>
<dbReference type="Pfam" id="PF00028">
    <property type="entry name" value="Cadherin"/>
    <property type="match status" value="2"/>
</dbReference>
<dbReference type="GO" id="GO:0005509">
    <property type="term" value="F:calcium ion binding"/>
    <property type="evidence" value="ECO:0007669"/>
    <property type="project" value="InterPro"/>
</dbReference>
<dbReference type="InterPro" id="IPR040853">
    <property type="entry name" value="RapA2_cadherin-like"/>
</dbReference>
<evidence type="ECO:0000256" key="2">
    <source>
        <dbReference type="ARBA" id="ARBA00022737"/>
    </source>
</evidence>
<feature type="compositionally biased region" description="Gly residues" evidence="5">
    <location>
        <begin position="422"/>
        <end position="445"/>
    </location>
</feature>
<keyword evidence="4" id="KW-0472">Membrane</keyword>
<dbReference type="InterPro" id="IPR010221">
    <property type="entry name" value="VCBS_dom"/>
</dbReference>
<dbReference type="PANTHER" id="PTHR24027:SF438">
    <property type="entry name" value="CADHERIN 23"/>
    <property type="match status" value="1"/>
</dbReference>
<dbReference type="GO" id="GO:0016342">
    <property type="term" value="C:catenin complex"/>
    <property type="evidence" value="ECO:0007669"/>
    <property type="project" value="TreeGrafter"/>
</dbReference>
<feature type="region of interest" description="Disordered" evidence="5">
    <location>
        <begin position="422"/>
        <end position="540"/>
    </location>
</feature>
<evidence type="ECO:0000256" key="1">
    <source>
        <dbReference type="ARBA" id="ARBA00004370"/>
    </source>
</evidence>
<dbReference type="PANTHER" id="PTHR24027">
    <property type="entry name" value="CADHERIN-23"/>
    <property type="match status" value="1"/>
</dbReference>
<dbReference type="SUPFAM" id="SSF49313">
    <property type="entry name" value="Cadherin-like"/>
    <property type="match status" value="2"/>
</dbReference>
<feature type="domain" description="Cadherin" evidence="6">
    <location>
        <begin position="128"/>
        <end position="238"/>
    </location>
</feature>
<proteinExistence type="predicted"/>
<keyword evidence="2" id="KW-0677">Repeat</keyword>
<feature type="region of interest" description="Disordered" evidence="5">
    <location>
        <begin position="1"/>
        <end position="37"/>
    </location>
</feature>
<dbReference type="InterPro" id="IPR039808">
    <property type="entry name" value="Cadherin"/>
</dbReference>
<dbReference type="Gene3D" id="2.60.40.10">
    <property type="entry name" value="Immunoglobulins"/>
    <property type="match status" value="1"/>
</dbReference>
<dbReference type="GO" id="GO:0016477">
    <property type="term" value="P:cell migration"/>
    <property type="evidence" value="ECO:0007669"/>
    <property type="project" value="TreeGrafter"/>
</dbReference>
<feature type="compositionally biased region" description="Polar residues" evidence="5">
    <location>
        <begin position="1"/>
        <end position="10"/>
    </location>
</feature>
<dbReference type="InterPro" id="IPR013783">
    <property type="entry name" value="Ig-like_fold"/>
</dbReference>
<comment type="subcellular location">
    <subcellularLocation>
        <location evidence="1">Membrane</location>
    </subcellularLocation>
</comment>
<dbReference type="Gene3D" id="2.60.40.60">
    <property type="entry name" value="Cadherins"/>
    <property type="match status" value="2"/>
</dbReference>